<dbReference type="GO" id="GO:0034424">
    <property type="term" value="C:Vps55/Vps68 complex"/>
    <property type="evidence" value="ECO:0007669"/>
    <property type="project" value="TreeGrafter"/>
</dbReference>
<evidence type="ECO:0000256" key="3">
    <source>
        <dbReference type="ARBA" id="ARBA00022692"/>
    </source>
</evidence>
<keyword evidence="3 6" id="KW-0812">Transmembrane</keyword>
<proteinExistence type="inferred from homology"/>
<evidence type="ECO:0000313" key="8">
    <source>
        <dbReference type="Proteomes" id="UP000232875"/>
    </source>
</evidence>
<dbReference type="InterPro" id="IPR007262">
    <property type="entry name" value="Vps55/LEPROT"/>
</dbReference>
<dbReference type="PANTHER" id="PTHR12050">
    <property type="entry name" value="LEPTIN RECEPTOR-RELATED"/>
    <property type="match status" value="1"/>
</dbReference>
<protein>
    <submittedName>
        <fullName evidence="7">Vps55p</fullName>
    </submittedName>
</protein>
<dbReference type="Proteomes" id="UP000232875">
    <property type="component" value="Unassembled WGS sequence"/>
</dbReference>
<comment type="subcellular location">
    <subcellularLocation>
        <location evidence="1">Membrane</location>
        <topology evidence="1">Multi-pass membrane protein</topology>
    </subcellularLocation>
</comment>
<dbReference type="AlphaFoldDB" id="A0A2N1JEG3"/>
<accession>A0A2N1JEG3</accession>
<organism evidence="7 8">
    <name type="scientific">Malassezia vespertilionis</name>
    <dbReference type="NCBI Taxonomy" id="2020962"/>
    <lineage>
        <taxon>Eukaryota</taxon>
        <taxon>Fungi</taxon>
        <taxon>Dikarya</taxon>
        <taxon>Basidiomycota</taxon>
        <taxon>Ustilaginomycotina</taxon>
        <taxon>Malasseziomycetes</taxon>
        <taxon>Malasseziales</taxon>
        <taxon>Malasseziaceae</taxon>
        <taxon>Malassezia</taxon>
    </lineage>
</organism>
<feature type="transmembrane region" description="Helical" evidence="6">
    <location>
        <begin position="93"/>
        <end position="111"/>
    </location>
</feature>
<reference evidence="7 8" key="1">
    <citation type="submission" date="2017-10" db="EMBL/GenBank/DDBJ databases">
        <title>A novel species of cold-tolerant Malassezia isolated from bats.</title>
        <authorList>
            <person name="Lorch J.M."/>
            <person name="Palmer J.M."/>
            <person name="Vanderwolf K.J."/>
            <person name="Schmidt K.Z."/>
            <person name="Verant M.L."/>
            <person name="Weller T.J."/>
            <person name="Blehert D.S."/>
        </authorList>
    </citation>
    <scope>NUCLEOTIDE SEQUENCE [LARGE SCALE GENOMIC DNA]</scope>
    <source>
        <strain evidence="7 8">NWHC:44797-103</strain>
    </source>
</reference>
<feature type="transmembrane region" description="Helical" evidence="6">
    <location>
        <begin position="35"/>
        <end position="54"/>
    </location>
</feature>
<keyword evidence="8" id="KW-1185">Reference proteome</keyword>
<evidence type="ECO:0000256" key="6">
    <source>
        <dbReference type="SAM" id="Phobius"/>
    </source>
</evidence>
<dbReference type="GO" id="GO:0032511">
    <property type="term" value="P:late endosome to vacuole transport via multivesicular body sorting pathway"/>
    <property type="evidence" value="ECO:0007669"/>
    <property type="project" value="TreeGrafter"/>
</dbReference>
<feature type="transmembrane region" description="Helical" evidence="6">
    <location>
        <begin position="66"/>
        <end position="87"/>
    </location>
</feature>
<dbReference type="EMBL" id="KZ454988">
    <property type="protein sequence ID" value="PKI84939.1"/>
    <property type="molecule type" value="Genomic_DNA"/>
</dbReference>
<dbReference type="STRING" id="2020962.A0A2N1JEG3"/>
<evidence type="ECO:0000256" key="1">
    <source>
        <dbReference type="ARBA" id="ARBA00004141"/>
    </source>
</evidence>
<gene>
    <name evidence="7" type="primary">VPS55</name>
    <name evidence="7" type="ORF">MVES_001252</name>
</gene>
<evidence type="ECO:0000313" key="7">
    <source>
        <dbReference type="EMBL" id="PKI84939.1"/>
    </source>
</evidence>
<dbReference type="PANTHER" id="PTHR12050:SF0">
    <property type="entry name" value="RH04491P"/>
    <property type="match status" value="1"/>
</dbReference>
<keyword evidence="5 6" id="KW-0472">Membrane</keyword>
<evidence type="ECO:0000256" key="5">
    <source>
        <dbReference type="ARBA" id="ARBA00023136"/>
    </source>
</evidence>
<name>A0A2N1JEG3_9BASI</name>
<dbReference type="OrthoDB" id="14246at2759"/>
<sequence>MGGLHTVIFLSFVLALGFLLVILSCALWGNWMPIWSTVAFVLAPMPNVVFGGLAGADSFSDFNNAYIDFGNFVTGMLIMTGIALPLLLSHNDVISSAAALLSLAGGALVYGTSASRKKKKKN</sequence>
<keyword evidence="4 6" id="KW-1133">Transmembrane helix</keyword>
<feature type="transmembrane region" description="Helical" evidence="6">
    <location>
        <begin position="7"/>
        <end position="29"/>
    </location>
</feature>
<evidence type="ECO:0000256" key="2">
    <source>
        <dbReference type="ARBA" id="ARBA00005645"/>
    </source>
</evidence>
<evidence type="ECO:0000256" key="4">
    <source>
        <dbReference type="ARBA" id="ARBA00022989"/>
    </source>
</evidence>
<dbReference type="Pfam" id="PF04133">
    <property type="entry name" value="Vps55"/>
    <property type="match status" value="1"/>
</dbReference>
<comment type="similarity">
    <text evidence="2">Belongs to the OB-RGRP/VPS55 family.</text>
</comment>